<keyword evidence="1" id="KW-0472">Membrane</keyword>
<reference evidence="2" key="1">
    <citation type="journal article" date="2016" name="Sci. Rep.">
        <title>Molecular characterization of firefly nuptial gifts: a multi-omics approach sheds light on postcopulatory sexual selection.</title>
        <authorList>
            <person name="Al-Wathiqui N."/>
            <person name="Fallon T.R."/>
            <person name="South A."/>
            <person name="Weng J.K."/>
            <person name="Lewis S.M."/>
        </authorList>
    </citation>
    <scope>NUCLEOTIDE SEQUENCE</scope>
</reference>
<dbReference type="EMBL" id="GEZM01018075">
    <property type="protein sequence ID" value="JAV90357.1"/>
    <property type="molecule type" value="Transcribed_RNA"/>
</dbReference>
<name>A0A1Y1N478_PHOPY</name>
<organism evidence="2">
    <name type="scientific">Photinus pyralis</name>
    <name type="common">Common eastern firefly</name>
    <name type="synonym">Lampyris pyralis</name>
    <dbReference type="NCBI Taxonomy" id="7054"/>
    <lineage>
        <taxon>Eukaryota</taxon>
        <taxon>Metazoa</taxon>
        <taxon>Ecdysozoa</taxon>
        <taxon>Arthropoda</taxon>
        <taxon>Hexapoda</taxon>
        <taxon>Insecta</taxon>
        <taxon>Pterygota</taxon>
        <taxon>Neoptera</taxon>
        <taxon>Endopterygota</taxon>
        <taxon>Coleoptera</taxon>
        <taxon>Polyphaga</taxon>
        <taxon>Elateriformia</taxon>
        <taxon>Elateroidea</taxon>
        <taxon>Lampyridae</taxon>
        <taxon>Lampyrinae</taxon>
        <taxon>Photinus</taxon>
    </lineage>
</organism>
<sequence length="326" mass="38166">MVLDVRFHRRLVHLYEIARFAQVTEYKREIRRRGIDGRFRSGRFGARLMRRVLVRSQRSPVRRLEIAHAAVKPVLAGVAGKVIEERLGVLIFVDGLTKSALVREPLLAIFRLENMHRLDFLVIVLGRLFDRFLPVLGRHSRDQNLVLRMNGSVVVNDELALERAQSTVALLRGVDVITGVVLVGLGFLLLGRRFRYLRRHRLRFLDRRLFLHDPFVDHADRPVVASPLLLDALFLDRFFRSRFLLFDDLFFLDWLWRFRQLDVVLGWLGVVWLYFRCALEQRARRDGFGRDRFRCAIQVEEATSGGSSRDRRLGFRVGIGARLRRD</sequence>
<keyword evidence="1" id="KW-0812">Transmembrane</keyword>
<keyword evidence="1" id="KW-1133">Transmembrane helix</keyword>
<protein>
    <submittedName>
        <fullName evidence="2">Uncharacterized protein</fullName>
    </submittedName>
</protein>
<accession>A0A1Y1N478</accession>
<proteinExistence type="predicted"/>
<feature type="transmembrane region" description="Helical" evidence="1">
    <location>
        <begin position="169"/>
        <end position="190"/>
    </location>
</feature>
<dbReference type="EMBL" id="GEZM01018074">
    <property type="protein sequence ID" value="JAV90358.1"/>
    <property type="molecule type" value="Transcribed_RNA"/>
</dbReference>
<evidence type="ECO:0000256" key="1">
    <source>
        <dbReference type="SAM" id="Phobius"/>
    </source>
</evidence>
<evidence type="ECO:0000313" key="2">
    <source>
        <dbReference type="EMBL" id="JAV90357.1"/>
    </source>
</evidence>
<dbReference type="AlphaFoldDB" id="A0A1Y1N478"/>